<name>A0ABT8VC36_9BACL</name>
<evidence type="ECO:0000313" key="1">
    <source>
        <dbReference type="EMBL" id="MDO3678526.1"/>
    </source>
</evidence>
<comment type="caution">
    <text evidence="1">The sequence shown here is derived from an EMBL/GenBank/DDBJ whole genome shotgun (WGS) entry which is preliminary data.</text>
</comment>
<dbReference type="SUPFAM" id="SSF53474">
    <property type="entry name" value="alpha/beta-Hydrolases"/>
    <property type="match status" value="1"/>
</dbReference>
<gene>
    <name evidence="1" type="ORF">Q3C12_16050</name>
</gene>
<organism evidence="1 2">
    <name type="scientific">Paenibacillus ehimensis</name>
    <dbReference type="NCBI Taxonomy" id="79264"/>
    <lineage>
        <taxon>Bacteria</taxon>
        <taxon>Bacillati</taxon>
        <taxon>Bacillota</taxon>
        <taxon>Bacilli</taxon>
        <taxon>Bacillales</taxon>
        <taxon>Paenibacillaceae</taxon>
        <taxon>Paenibacillus</taxon>
    </lineage>
</organism>
<reference evidence="1" key="1">
    <citation type="submission" date="2023-07" db="EMBL/GenBank/DDBJ databases">
        <authorList>
            <person name="Aktuganov G."/>
            <person name="Boyko T."/>
            <person name="Delegan Y."/>
            <person name="Galimzianova N."/>
            <person name="Gilvanova E."/>
            <person name="Korobov V."/>
            <person name="Kuzmina L."/>
            <person name="Melentiev A."/>
            <person name="Milman P."/>
            <person name="Ryabova A."/>
            <person name="Stupak E."/>
            <person name="Yasakov T."/>
            <person name="Zharikova N."/>
            <person name="Zhurenko E."/>
        </authorList>
    </citation>
    <scope>NUCLEOTIDE SEQUENCE</scope>
    <source>
        <strain evidence="1">IB-739</strain>
    </source>
</reference>
<dbReference type="InterPro" id="IPR050261">
    <property type="entry name" value="FrsA_esterase"/>
</dbReference>
<accession>A0ABT8VC36</accession>
<sequence length="106" mass="11762">MITPVVDDLHTRPEVDKQRIALMGISLGGLWAPRAAAYEHRLAACIANDGLFTFQSGEMAPEGVTMDFTEPGKLETFIQELMANNTGVRWAVDNGGSRFRRKHSWS</sequence>
<dbReference type="PANTHER" id="PTHR22946:SF12">
    <property type="entry name" value="CONIDIAL PIGMENT BIOSYNTHESIS PROTEIN AYG1 (AFU_ORTHOLOGUE AFUA_2G17550)"/>
    <property type="match status" value="1"/>
</dbReference>
<dbReference type="Gene3D" id="3.40.50.1820">
    <property type="entry name" value="alpha/beta hydrolase"/>
    <property type="match status" value="1"/>
</dbReference>
<dbReference type="PANTHER" id="PTHR22946">
    <property type="entry name" value="DIENELACTONE HYDROLASE DOMAIN-CONTAINING PROTEIN-RELATED"/>
    <property type="match status" value="1"/>
</dbReference>
<proteinExistence type="predicted"/>
<dbReference type="RefSeq" id="WP_302878928.1">
    <property type="nucleotide sequence ID" value="NZ_JAUMKJ010000018.1"/>
</dbReference>
<dbReference type="Proteomes" id="UP001168883">
    <property type="component" value="Unassembled WGS sequence"/>
</dbReference>
<protein>
    <submittedName>
        <fullName evidence="1">Uncharacterized protein</fullName>
    </submittedName>
</protein>
<dbReference type="EMBL" id="JAUMKJ010000018">
    <property type="protein sequence ID" value="MDO3678526.1"/>
    <property type="molecule type" value="Genomic_DNA"/>
</dbReference>
<dbReference type="InterPro" id="IPR029058">
    <property type="entry name" value="AB_hydrolase_fold"/>
</dbReference>
<evidence type="ECO:0000313" key="2">
    <source>
        <dbReference type="Proteomes" id="UP001168883"/>
    </source>
</evidence>
<keyword evidence="2" id="KW-1185">Reference proteome</keyword>